<dbReference type="RefSeq" id="WP_038281122.1">
    <property type="nucleotide sequence ID" value="NZ_JPME01000013.1"/>
</dbReference>
<evidence type="ECO:0000313" key="4">
    <source>
        <dbReference type="Proteomes" id="UP000028525"/>
    </source>
</evidence>
<dbReference type="AlphaFoldDB" id="A0A084JMG4"/>
<organism evidence="3 4">
    <name type="scientific">Lacrimispora celerecrescens</name>
    <dbReference type="NCBI Taxonomy" id="29354"/>
    <lineage>
        <taxon>Bacteria</taxon>
        <taxon>Bacillati</taxon>
        <taxon>Bacillota</taxon>
        <taxon>Clostridia</taxon>
        <taxon>Lachnospirales</taxon>
        <taxon>Lachnospiraceae</taxon>
        <taxon>Lacrimispora</taxon>
    </lineage>
</organism>
<dbReference type="Proteomes" id="UP000028525">
    <property type="component" value="Unassembled WGS sequence"/>
</dbReference>
<accession>A0A084JMG4</accession>
<evidence type="ECO:0000259" key="2">
    <source>
        <dbReference type="Pfam" id="PF25841"/>
    </source>
</evidence>
<sequence length="615" mass="69380">MYRIQEEGRTKHHELGNIQTEVGGRKMTGKDMEKLCRDLLKEWCEALLRLQIKDIGDPRLHGALLCPACGKIHGRCFEAMYPFLCMAAWEKEEKWVAAAERLFTWAEHTVSQADGSFLNDIDSGWTGTTVFNIIQLADCLQFHEDLLSEKTRELWKQRLRQGAEFLCQFDALKDNNINYPVSNALALYECGLVLQEESYKRKAEELVQIAEAVLTEHGLLFGEGVPHEQKSPRDCRPVDIGYNVEETLPSLALYGHLKGDKEVLAAAERGLRAHLPFLLENGAWDNSFGTRNYKWSYWGSRTSDGCGLGYLLLADRNQDFALAAIKNLKLLKECSHDGLLAGGPHYRLAGQAACIHHTFTHAKVLAGITDRNLWREGKEEVRLPRQREEKIRYYPEIESWLVTKGSMTVTVTAYDWEYLPGGHASGGTLSLLHHEQAGTLLCAGMSQYTMKEPNNMQVPFRIRQECLSLRIEGKTDGILYSSLYEDCARISIEGDTITVSGVLKDINHKKAQGREQKYCFCYKLEENRLSIWAEFEEGTLICPVVSGADEPVAVSEHGNVLKIQKEHAAVTVESPNGLDLPYGMERIFNLVPGLQALRIQLYPHHGKIGLRISVC</sequence>
<evidence type="ECO:0000259" key="1">
    <source>
        <dbReference type="Pfam" id="PF25840"/>
    </source>
</evidence>
<protein>
    <submittedName>
        <fullName evidence="3">Uncharacterized protein</fullName>
    </submittedName>
</protein>
<dbReference type="OrthoDB" id="2339489at2"/>
<gene>
    <name evidence="3" type="ORF">IO98_11750</name>
</gene>
<reference evidence="3 4" key="1">
    <citation type="submission" date="2014-07" db="EMBL/GenBank/DDBJ databases">
        <title>Draft genome of Clostridium celerecrescens 152B isolated from sediments associated with methane hydrate from Krishna Godavari basin.</title>
        <authorList>
            <person name="Honkalas V.S."/>
            <person name="Dabir A.P."/>
            <person name="Arora P."/>
            <person name="Dhakephalkar P.K."/>
        </authorList>
    </citation>
    <scope>NUCLEOTIDE SEQUENCE [LARGE SCALE GENOMIC DNA]</scope>
    <source>
        <strain evidence="3 4">152B</strain>
    </source>
</reference>
<dbReference type="GO" id="GO:0005975">
    <property type="term" value="P:carbohydrate metabolic process"/>
    <property type="evidence" value="ECO:0007669"/>
    <property type="project" value="InterPro"/>
</dbReference>
<dbReference type="Pfam" id="PF25840">
    <property type="entry name" value="Ulvan_lyase_N"/>
    <property type="match status" value="1"/>
</dbReference>
<dbReference type="InterPro" id="IPR058908">
    <property type="entry name" value="P29_C"/>
</dbReference>
<feature type="domain" description="Broad-specificity ulvan lyase N-terminal" evidence="1">
    <location>
        <begin position="40"/>
        <end position="386"/>
    </location>
</feature>
<feature type="domain" description="Broad-specificity ulvan lyase C-terminal" evidence="2">
    <location>
        <begin position="391"/>
        <end position="614"/>
    </location>
</feature>
<dbReference type="SUPFAM" id="SSF48208">
    <property type="entry name" value="Six-hairpin glycosidases"/>
    <property type="match status" value="1"/>
</dbReference>
<proteinExistence type="predicted"/>
<dbReference type="STRING" id="29354.IO98_11750"/>
<evidence type="ECO:0000313" key="3">
    <source>
        <dbReference type="EMBL" id="KEZ90148.1"/>
    </source>
</evidence>
<dbReference type="InterPro" id="IPR058907">
    <property type="entry name" value="P29_N"/>
</dbReference>
<dbReference type="InterPro" id="IPR008928">
    <property type="entry name" value="6-hairpin_glycosidase_sf"/>
</dbReference>
<keyword evidence="4" id="KW-1185">Reference proteome</keyword>
<comment type="caution">
    <text evidence="3">The sequence shown here is derived from an EMBL/GenBank/DDBJ whole genome shotgun (WGS) entry which is preliminary data.</text>
</comment>
<name>A0A084JMG4_9FIRM</name>
<dbReference type="Pfam" id="PF25841">
    <property type="entry name" value="Ulvan_lyase_C"/>
    <property type="match status" value="1"/>
</dbReference>
<dbReference type="EMBL" id="JPME01000013">
    <property type="protein sequence ID" value="KEZ90148.1"/>
    <property type="molecule type" value="Genomic_DNA"/>
</dbReference>